<evidence type="ECO:0000256" key="4">
    <source>
        <dbReference type="ARBA" id="ARBA00023242"/>
    </source>
</evidence>
<feature type="compositionally biased region" description="Polar residues" evidence="5">
    <location>
        <begin position="28"/>
        <end position="40"/>
    </location>
</feature>
<feature type="region of interest" description="Disordered" evidence="5">
    <location>
        <begin position="1"/>
        <end position="51"/>
    </location>
</feature>
<dbReference type="Gene3D" id="4.10.240.10">
    <property type="entry name" value="Zn(2)-C6 fungal-type DNA-binding domain"/>
    <property type="match status" value="1"/>
</dbReference>
<dbReference type="InterPro" id="IPR001138">
    <property type="entry name" value="Zn2Cys6_DnaBD"/>
</dbReference>
<accession>T0L049</accession>
<dbReference type="PROSITE" id="PS00463">
    <property type="entry name" value="ZN2_CY6_FUNGAL_1"/>
    <property type="match status" value="1"/>
</dbReference>
<feature type="compositionally biased region" description="Polar residues" evidence="5">
    <location>
        <begin position="378"/>
        <end position="403"/>
    </location>
</feature>
<evidence type="ECO:0000259" key="6">
    <source>
        <dbReference type="PROSITE" id="PS50048"/>
    </source>
</evidence>
<dbReference type="PANTHER" id="PTHR46910:SF3">
    <property type="entry name" value="HALOTOLERANCE PROTEIN 9-RELATED"/>
    <property type="match status" value="1"/>
</dbReference>
<dbReference type="SMART" id="SM00066">
    <property type="entry name" value="GAL4"/>
    <property type="match status" value="1"/>
</dbReference>
<evidence type="ECO:0000256" key="2">
    <source>
        <dbReference type="ARBA" id="ARBA00022723"/>
    </source>
</evidence>
<dbReference type="InterPro" id="IPR050987">
    <property type="entry name" value="AtrR-like"/>
</dbReference>
<dbReference type="InterPro" id="IPR036864">
    <property type="entry name" value="Zn2-C6_fun-type_DNA-bd_sf"/>
</dbReference>
<evidence type="ECO:0000256" key="1">
    <source>
        <dbReference type="ARBA" id="ARBA00004123"/>
    </source>
</evidence>
<feature type="compositionally biased region" description="Low complexity" evidence="5">
    <location>
        <begin position="300"/>
        <end position="325"/>
    </location>
</feature>
<comment type="caution">
    <text evidence="7">The sequence shown here is derived from an EMBL/GenBank/DDBJ whole genome shotgun (WGS) entry which is preliminary data.</text>
</comment>
<keyword evidence="3" id="KW-0238">DNA-binding</keyword>
<dbReference type="HOGENOM" id="CLU_030355_0_0_1"/>
<dbReference type="GO" id="GO:0003677">
    <property type="term" value="F:DNA binding"/>
    <property type="evidence" value="ECO:0007669"/>
    <property type="project" value="UniProtKB-KW"/>
</dbReference>
<feature type="compositionally biased region" description="Basic residues" evidence="5">
    <location>
        <begin position="353"/>
        <end position="363"/>
    </location>
</feature>
<protein>
    <recommendedName>
        <fullName evidence="6">Zn(2)-C6 fungal-type domain-containing protein</fullName>
    </recommendedName>
</protein>
<dbReference type="CDD" id="cd00067">
    <property type="entry name" value="GAL4"/>
    <property type="match status" value="1"/>
</dbReference>
<dbReference type="GO" id="GO:0008270">
    <property type="term" value="F:zinc ion binding"/>
    <property type="evidence" value="ECO:0007669"/>
    <property type="project" value="InterPro"/>
</dbReference>
<feature type="domain" description="Zn(2)-C6 fungal-type" evidence="6">
    <location>
        <begin position="58"/>
        <end position="92"/>
    </location>
</feature>
<dbReference type="OrthoDB" id="5394557at2759"/>
<feature type="compositionally biased region" description="Basic residues" evidence="5">
    <location>
        <begin position="485"/>
        <end position="494"/>
    </location>
</feature>
<feature type="region of interest" description="Disordered" evidence="5">
    <location>
        <begin position="300"/>
        <end position="446"/>
    </location>
</feature>
<proteinExistence type="predicted"/>
<dbReference type="GO" id="GO:0000981">
    <property type="term" value="F:DNA-binding transcription factor activity, RNA polymerase II-specific"/>
    <property type="evidence" value="ECO:0007669"/>
    <property type="project" value="InterPro"/>
</dbReference>
<gene>
    <name evidence="7" type="ORF">CGLO_01975</name>
</gene>
<evidence type="ECO:0000313" key="8">
    <source>
        <dbReference type="Proteomes" id="UP000015530"/>
    </source>
</evidence>
<feature type="compositionally biased region" description="Basic and acidic residues" evidence="5">
    <location>
        <begin position="41"/>
        <end position="51"/>
    </location>
</feature>
<dbReference type="eggNOG" id="ENOG502S7RA">
    <property type="taxonomic scope" value="Eukaryota"/>
</dbReference>
<name>T0L049_COLGC</name>
<dbReference type="AlphaFoldDB" id="T0L049"/>
<feature type="compositionally biased region" description="Low complexity" evidence="5">
    <location>
        <begin position="495"/>
        <end position="513"/>
    </location>
</feature>
<dbReference type="Proteomes" id="UP000015530">
    <property type="component" value="Unassembled WGS sequence"/>
</dbReference>
<comment type="subcellular location">
    <subcellularLocation>
        <location evidence="1">Nucleus</location>
    </subcellularLocation>
</comment>
<keyword evidence="4" id="KW-0539">Nucleus</keyword>
<dbReference type="PANTHER" id="PTHR46910">
    <property type="entry name" value="TRANSCRIPTION FACTOR PDR1"/>
    <property type="match status" value="1"/>
</dbReference>
<keyword evidence="2" id="KW-0479">Metal-binding</keyword>
<dbReference type="GO" id="GO:0005634">
    <property type="term" value="C:nucleus"/>
    <property type="evidence" value="ECO:0007669"/>
    <property type="project" value="UniProtKB-SubCell"/>
</dbReference>
<dbReference type="OMA" id="NCKNAGH"/>
<dbReference type="EMBL" id="AMYD01000408">
    <property type="protein sequence ID" value="EQB57854.1"/>
    <property type="molecule type" value="Genomic_DNA"/>
</dbReference>
<feature type="compositionally biased region" description="Low complexity" evidence="5">
    <location>
        <begin position="411"/>
        <end position="430"/>
    </location>
</feature>
<reference evidence="8" key="1">
    <citation type="journal article" date="2013" name="Mol. Plant Microbe Interact.">
        <title>Global aspects of pacC regulation of pathogenicity genes in Colletotrichum gloeosporioides as revealed by transcriptome analysis.</title>
        <authorList>
            <person name="Alkan N."/>
            <person name="Meng X."/>
            <person name="Friedlander G."/>
            <person name="Reuveni E."/>
            <person name="Sukno S."/>
            <person name="Sherman A."/>
            <person name="Thon M."/>
            <person name="Fluhr R."/>
            <person name="Prusky D."/>
        </authorList>
    </citation>
    <scope>NUCLEOTIDE SEQUENCE [LARGE SCALE GENOMIC DNA]</scope>
    <source>
        <strain evidence="8">Cg-14</strain>
    </source>
</reference>
<evidence type="ECO:0000256" key="3">
    <source>
        <dbReference type="ARBA" id="ARBA00023125"/>
    </source>
</evidence>
<dbReference type="PROSITE" id="PS50048">
    <property type="entry name" value="ZN2_CY6_FUNGAL_2"/>
    <property type="match status" value="1"/>
</dbReference>
<evidence type="ECO:0000313" key="7">
    <source>
        <dbReference type="EMBL" id="EQB57854.1"/>
    </source>
</evidence>
<organism evidence="7 8">
    <name type="scientific">Colletotrichum gloeosporioides (strain Cg-14)</name>
    <name type="common">Anthracnose fungus</name>
    <name type="synonym">Glomerella cingulata</name>
    <dbReference type="NCBI Taxonomy" id="1237896"/>
    <lineage>
        <taxon>Eukaryota</taxon>
        <taxon>Fungi</taxon>
        <taxon>Dikarya</taxon>
        <taxon>Ascomycota</taxon>
        <taxon>Pezizomycotina</taxon>
        <taxon>Sordariomycetes</taxon>
        <taxon>Hypocreomycetidae</taxon>
        <taxon>Glomerellales</taxon>
        <taxon>Glomerellaceae</taxon>
        <taxon>Colletotrichum</taxon>
        <taxon>Colletotrichum gloeosporioides species complex</taxon>
    </lineage>
</organism>
<evidence type="ECO:0000256" key="5">
    <source>
        <dbReference type="SAM" id="MobiDB-lite"/>
    </source>
</evidence>
<sequence>MVSPSCYSDGRRYSRLEPPYVYSDRQQRYSSTSEARTSTMTEREPETDTPPRKRIAVACGRCRKRKIRCSGDAGNGMPCQNCKAAGIDACHFLRVASQEAPWVQPSDPGFSYELKAARAYQAVGGHALAASPTHYASEMHDGLPRAPQHGGYPSSSAGYSSYGTSGKYYSSMPASWTSPAAYPADDGTGVDYSAMGYPSYPYHSQDASYLYRMTAAKAPSNADLYVNTDGTGYGYSSSGAALVHRPAAAGGVSPADAPNFSLSNVAASLPHTSSGGDRLLPNPSRLPTANVLAYRTDGSAASSSYATSTKSAGSGSSNNPSPTSAVSEVTTSYDASPVSAYPPAPHTLPSMTHLHHHHHHQQQHRLSNATAADMAGYPSSTSSADSIFTPSETSLRTHGSASELSYKYSDASSTGSSGRRGSGETSASSGSSGGGGGGSLANGQTYTVPTPGSAMYAAPMGHSRHHVGAYALLSDDVDQQQQPHYGHREHHHQHQQQQQHPSGRRSAGSLSAS</sequence>
<feature type="compositionally biased region" description="Gly residues" evidence="5">
    <location>
        <begin position="431"/>
        <end position="440"/>
    </location>
</feature>
<dbReference type="SUPFAM" id="SSF57701">
    <property type="entry name" value="Zn2/Cys6 DNA-binding domain"/>
    <property type="match status" value="1"/>
</dbReference>
<feature type="region of interest" description="Disordered" evidence="5">
    <location>
        <begin position="470"/>
        <end position="513"/>
    </location>
</feature>
<dbReference type="Pfam" id="PF00172">
    <property type="entry name" value="Zn_clus"/>
    <property type="match status" value="1"/>
</dbReference>